<dbReference type="Pfam" id="PF14300">
    <property type="entry name" value="DMP19"/>
    <property type="match status" value="1"/>
</dbReference>
<dbReference type="OrthoDB" id="7989464at2"/>
<name>A0A444HD06_9FLAO</name>
<dbReference type="Proteomes" id="UP000287527">
    <property type="component" value="Unassembled WGS sequence"/>
</dbReference>
<evidence type="ECO:0000313" key="3">
    <source>
        <dbReference type="Proteomes" id="UP000287527"/>
    </source>
</evidence>
<evidence type="ECO:0000313" key="2">
    <source>
        <dbReference type="EMBL" id="RWX01573.1"/>
    </source>
</evidence>
<sequence>MKIIVMALIFTLFTGCNQDRNVRKPDIDKLLKSTDMNNSIIVMDTYLGELCSYGDDMEKLNEYQQNFYYIQLLEAEVNNGGFDQYFYNSGGDHALETIRGLKAIGADKTAKLLQEAMNQFPNGEVPKYREIRISTLEKIRPESEKVFEKLDDAFYTYEDDLNTLNMEYIRMYKNHF</sequence>
<feature type="domain" description="DNA mimic protein DMP19 C-terminal" evidence="1">
    <location>
        <begin position="58"/>
        <end position="170"/>
    </location>
</feature>
<protein>
    <submittedName>
        <fullName evidence="2">DUF4375 domain-containing protein</fullName>
    </submittedName>
</protein>
<gene>
    <name evidence="2" type="ORF">EPI11_06380</name>
</gene>
<dbReference type="InterPro" id="IPR025402">
    <property type="entry name" value="DMP19_C"/>
</dbReference>
<dbReference type="PROSITE" id="PS51257">
    <property type="entry name" value="PROKAR_LIPOPROTEIN"/>
    <property type="match status" value="1"/>
</dbReference>
<keyword evidence="3" id="KW-1185">Reference proteome</keyword>
<proteinExistence type="predicted"/>
<dbReference type="AlphaFoldDB" id="A0A444HD06"/>
<comment type="caution">
    <text evidence="2">The sequence shown here is derived from an EMBL/GenBank/DDBJ whole genome shotgun (WGS) entry which is preliminary data.</text>
</comment>
<reference evidence="2 3" key="1">
    <citation type="submission" date="2019-01" db="EMBL/GenBank/DDBJ databases">
        <title>Flavobacterium sp. nov.,isolated from freshwater.</title>
        <authorList>
            <person name="Zhang R."/>
            <person name="Du Z.-J."/>
        </authorList>
    </citation>
    <scope>NUCLEOTIDE SEQUENCE [LARGE SCALE GENOMIC DNA]</scope>
    <source>
        <strain evidence="2 3">1E403</strain>
    </source>
</reference>
<dbReference type="Gene3D" id="1.20.1420.60">
    <property type="match status" value="1"/>
</dbReference>
<evidence type="ECO:0000259" key="1">
    <source>
        <dbReference type="Pfam" id="PF14300"/>
    </source>
</evidence>
<dbReference type="RefSeq" id="WP_128389110.1">
    <property type="nucleotide sequence ID" value="NZ_SBII01000003.1"/>
</dbReference>
<organism evidence="2 3">
    <name type="scientific">Flavobacterium cerinum</name>
    <dbReference type="NCBI Taxonomy" id="2502784"/>
    <lineage>
        <taxon>Bacteria</taxon>
        <taxon>Pseudomonadati</taxon>
        <taxon>Bacteroidota</taxon>
        <taxon>Flavobacteriia</taxon>
        <taxon>Flavobacteriales</taxon>
        <taxon>Flavobacteriaceae</taxon>
        <taxon>Flavobacterium</taxon>
    </lineage>
</organism>
<accession>A0A444HD06</accession>
<dbReference type="EMBL" id="SBII01000003">
    <property type="protein sequence ID" value="RWX01573.1"/>
    <property type="molecule type" value="Genomic_DNA"/>
</dbReference>